<sequence>MLHRPSKPARVKRDQENDPGSTLPENEEMSAEVLCSNAFSREKTEAGKKSNLLLTAMVDVEGYDGQKKMFRAILDTASQVNLMTSECVNVLRLKKEKSKCSRLWN</sequence>
<evidence type="ECO:0000313" key="2">
    <source>
        <dbReference type="EMBL" id="GBL82625.1"/>
    </source>
</evidence>
<evidence type="ECO:0000313" key="3">
    <source>
        <dbReference type="Proteomes" id="UP000499080"/>
    </source>
</evidence>
<dbReference type="AlphaFoldDB" id="A0A4Y2ATW6"/>
<protein>
    <recommendedName>
        <fullName evidence="4">Peptidase aspartic putative domain-containing protein</fullName>
    </recommendedName>
</protein>
<name>A0A4Y2ATW6_ARAVE</name>
<dbReference type="EMBL" id="BGPR01000029">
    <property type="protein sequence ID" value="GBL82625.1"/>
    <property type="molecule type" value="Genomic_DNA"/>
</dbReference>
<evidence type="ECO:0008006" key="4">
    <source>
        <dbReference type="Google" id="ProtNLM"/>
    </source>
</evidence>
<organism evidence="2 3">
    <name type="scientific">Araneus ventricosus</name>
    <name type="common">Orbweaver spider</name>
    <name type="synonym">Epeira ventricosa</name>
    <dbReference type="NCBI Taxonomy" id="182803"/>
    <lineage>
        <taxon>Eukaryota</taxon>
        <taxon>Metazoa</taxon>
        <taxon>Ecdysozoa</taxon>
        <taxon>Arthropoda</taxon>
        <taxon>Chelicerata</taxon>
        <taxon>Arachnida</taxon>
        <taxon>Araneae</taxon>
        <taxon>Araneomorphae</taxon>
        <taxon>Entelegynae</taxon>
        <taxon>Araneoidea</taxon>
        <taxon>Araneidae</taxon>
        <taxon>Araneus</taxon>
    </lineage>
</organism>
<dbReference type="Proteomes" id="UP000499080">
    <property type="component" value="Unassembled WGS sequence"/>
</dbReference>
<keyword evidence="3" id="KW-1185">Reference proteome</keyword>
<evidence type="ECO:0000256" key="1">
    <source>
        <dbReference type="SAM" id="MobiDB-lite"/>
    </source>
</evidence>
<comment type="caution">
    <text evidence="2">The sequence shown here is derived from an EMBL/GenBank/DDBJ whole genome shotgun (WGS) entry which is preliminary data.</text>
</comment>
<gene>
    <name evidence="2" type="ORF">AVEN_263701_1</name>
</gene>
<reference evidence="2 3" key="1">
    <citation type="journal article" date="2019" name="Sci. Rep.">
        <title>Orb-weaving spider Araneus ventricosus genome elucidates the spidroin gene catalogue.</title>
        <authorList>
            <person name="Kono N."/>
            <person name="Nakamura H."/>
            <person name="Ohtoshi R."/>
            <person name="Moran D.A.P."/>
            <person name="Shinohara A."/>
            <person name="Yoshida Y."/>
            <person name="Fujiwara M."/>
            <person name="Mori M."/>
            <person name="Tomita M."/>
            <person name="Arakawa K."/>
        </authorList>
    </citation>
    <scope>NUCLEOTIDE SEQUENCE [LARGE SCALE GENOMIC DNA]</scope>
</reference>
<accession>A0A4Y2ATW6</accession>
<feature type="region of interest" description="Disordered" evidence="1">
    <location>
        <begin position="1"/>
        <end position="29"/>
    </location>
</feature>
<proteinExistence type="predicted"/>
<dbReference type="OrthoDB" id="6621660at2759"/>
<feature type="compositionally biased region" description="Basic residues" evidence="1">
    <location>
        <begin position="1"/>
        <end position="10"/>
    </location>
</feature>